<gene>
    <name evidence="4" type="ORF">NCTC12092_01886</name>
</gene>
<keyword evidence="4" id="KW-0378">Hydrolase</keyword>
<evidence type="ECO:0000256" key="2">
    <source>
        <dbReference type="SAM" id="Phobius"/>
    </source>
</evidence>
<keyword evidence="2" id="KW-0812">Transmembrane</keyword>
<dbReference type="AlphaFoldDB" id="A0A380JUI8"/>
<dbReference type="InterPro" id="IPR052710">
    <property type="entry name" value="CAAX_protease"/>
</dbReference>
<reference evidence="4 5" key="1">
    <citation type="submission" date="2018-06" db="EMBL/GenBank/DDBJ databases">
        <authorList>
            <consortium name="Pathogen Informatics"/>
            <person name="Doyle S."/>
        </authorList>
    </citation>
    <scope>NUCLEOTIDE SEQUENCE [LARGE SCALE GENOMIC DNA]</scope>
    <source>
        <strain evidence="4 5">NCTC12092</strain>
    </source>
</reference>
<dbReference type="InterPro" id="IPR003675">
    <property type="entry name" value="Rce1/LyrA-like_dom"/>
</dbReference>
<keyword evidence="2" id="KW-1133">Transmembrane helix</keyword>
<feature type="transmembrane region" description="Helical" evidence="2">
    <location>
        <begin position="201"/>
        <end position="223"/>
    </location>
</feature>
<evidence type="ECO:0000259" key="3">
    <source>
        <dbReference type="Pfam" id="PF02517"/>
    </source>
</evidence>
<dbReference type="PANTHER" id="PTHR36435">
    <property type="entry name" value="SLR1288 PROTEIN"/>
    <property type="match status" value="1"/>
</dbReference>
<feature type="domain" description="CAAX prenyl protease 2/Lysostaphin resistance protein A-like" evidence="3">
    <location>
        <begin position="123"/>
        <end position="212"/>
    </location>
</feature>
<dbReference type="GO" id="GO:0080120">
    <property type="term" value="P:CAAX-box protein maturation"/>
    <property type="evidence" value="ECO:0007669"/>
    <property type="project" value="UniProtKB-ARBA"/>
</dbReference>
<feature type="transmembrane region" description="Helical" evidence="2">
    <location>
        <begin position="176"/>
        <end position="194"/>
    </location>
</feature>
<feature type="transmembrane region" description="Helical" evidence="2">
    <location>
        <begin position="122"/>
        <end position="139"/>
    </location>
</feature>
<feature type="transmembrane region" description="Helical" evidence="2">
    <location>
        <begin position="15"/>
        <end position="35"/>
    </location>
</feature>
<evidence type="ECO:0000313" key="5">
    <source>
        <dbReference type="Proteomes" id="UP000254461"/>
    </source>
</evidence>
<name>A0A380JUI8_9STRE</name>
<dbReference type="GO" id="GO:0006508">
    <property type="term" value="P:proteolysis"/>
    <property type="evidence" value="ECO:0007669"/>
    <property type="project" value="UniProtKB-KW"/>
</dbReference>
<dbReference type="PANTHER" id="PTHR36435:SF1">
    <property type="entry name" value="CAAX AMINO TERMINAL PROTEASE FAMILY PROTEIN"/>
    <property type="match status" value="1"/>
</dbReference>
<feature type="transmembrane region" description="Helical" evidence="2">
    <location>
        <begin position="41"/>
        <end position="61"/>
    </location>
</feature>
<protein>
    <submittedName>
        <fullName evidence="4">CAAX amino terminal protease family membrane protein</fullName>
    </submittedName>
</protein>
<feature type="transmembrane region" description="Helical" evidence="2">
    <location>
        <begin position="81"/>
        <end position="102"/>
    </location>
</feature>
<dbReference type="Pfam" id="PF02517">
    <property type="entry name" value="Rce1-like"/>
    <property type="match status" value="1"/>
</dbReference>
<dbReference type="GO" id="GO:0004175">
    <property type="term" value="F:endopeptidase activity"/>
    <property type="evidence" value="ECO:0007669"/>
    <property type="project" value="UniProtKB-ARBA"/>
</dbReference>
<evidence type="ECO:0000313" key="4">
    <source>
        <dbReference type="EMBL" id="SUN49436.1"/>
    </source>
</evidence>
<feature type="transmembrane region" description="Helical" evidence="2">
    <location>
        <begin position="151"/>
        <end position="170"/>
    </location>
</feature>
<proteinExistence type="inferred from homology"/>
<evidence type="ECO:0000256" key="1">
    <source>
        <dbReference type="ARBA" id="ARBA00009067"/>
    </source>
</evidence>
<sequence length="224" mass="24840">METKHSVVKVIISKLKWFGLALLVFMLEQAPTFLMTKEQPMWQTLLLVVIFLLISSGTYYLAVKLHIVGDQAIPKNDYRALWIGLGVVAVFVVKMIGGILLFLEHGPGANTVNQAALEQAGLSPILMITLVAIVAPIVEEIVFRGLLYGKLFGAESYLGLIFSSIMFGLIHVPTDFGSWFIYGGMGLVLGFVFHKTKKVEYTILIHFLNNALAVLIMLLLPYLQ</sequence>
<accession>A0A380JUI8</accession>
<dbReference type="Proteomes" id="UP000254461">
    <property type="component" value="Unassembled WGS sequence"/>
</dbReference>
<keyword evidence="2" id="KW-0472">Membrane</keyword>
<dbReference type="EMBL" id="UHFF01000002">
    <property type="protein sequence ID" value="SUN49436.1"/>
    <property type="molecule type" value="Genomic_DNA"/>
</dbReference>
<keyword evidence="4" id="KW-0645">Protease</keyword>
<comment type="similarity">
    <text evidence="1">Belongs to the UPF0177 family.</text>
</comment>
<organism evidence="4 5">
    <name type="scientific">Streptococcus equi subsp. equi</name>
    <dbReference type="NCBI Taxonomy" id="148942"/>
    <lineage>
        <taxon>Bacteria</taxon>
        <taxon>Bacillati</taxon>
        <taxon>Bacillota</taxon>
        <taxon>Bacilli</taxon>
        <taxon>Lactobacillales</taxon>
        <taxon>Streptococcaceae</taxon>
        <taxon>Streptococcus</taxon>
    </lineage>
</organism>
<dbReference type="RefSeq" id="WP_115251399.1">
    <property type="nucleotide sequence ID" value="NZ_UHFF01000002.1"/>
</dbReference>